<feature type="non-terminal residue" evidence="1">
    <location>
        <position position="1"/>
    </location>
</feature>
<keyword evidence="2" id="KW-1185">Reference proteome</keyword>
<organism evidence="1 2">
    <name type="scientific">Ixodes persulcatus</name>
    <name type="common">Taiga tick</name>
    <dbReference type="NCBI Taxonomy" id="34615"/>
    <lineage>
        <taxon>Eukaryota</taxon>
        <taxon>Metazoa</taxon>
        <taxon>Ecdysozoa</taxon>
        <taxon>Arthropoda</taxon>
        <taxon>Chelicerata</taxon>
        <taxon>Arachnida</taxon>
        <taxon>Acari</taxon>
        <taxon>Parasitiformes</taxon>
        <taxon>Ixodida</taxon>
        <taxon>Ixodoidea</taxon>
        <taxon>Ixodidae</taxon>
        <taxon>Ixodinae</taxon>
        <taxon>Ixodes</taxon>
    </lineage>
</organism>
<proteinExistence type="predicted"/>
<dbReference type="EMBL" id="JABSTQ010010560">
    <property type="protein sequence ID" value="KAG0419936.1"/>
    <property type="molecule type" value="Genomic_DNA"/>
</dbReference>
<reference evidence="1 2" key="1">
    <citation type="journal article" date="2020" name="Cell">
        <title>Large-Scale Comparative Analyses of Tick Genomes Elucidate Their Genetic Diversity and Vector Capacities.</title>
        <authorList>
            <consortium name="Tick Genome and Microbiome Consortium (TIGMIC)"/>
            <person name="Jia N."/>
            <person name="Wang J."/>
            <person name="Shi W."/>
            <person name="Du L."/>
            <person name="Sun Y."/>
            <person name="Zhan W."/>
            <person name="Jiang J.F."/>
            <person name="Wang Q."/>
            <person name="Zhang B."/>
            <person name="Ji P."/>
            <person name="Bell-Sakyi L."/>
            <person name="Cui X.M."/>
            <person name="Yuan T.T."/>
            <person name="Jiang B.G."/>
            <person name="Yang W.F."/>
            <person name="Lam T.T."/>
            <person name="Chang Q.C."/>
            <person name="Ding S.J."/>
            <person name="Wang X.J."/>
            <person name="Zhu J.G."/>
            <person name="Ruan X.D."/>
            <person name="Zhao L."/>
            <person name="Wei J.T."/>
            <person name="Ye R.Z."/>
            <person name="Que T.C."/>
            <person name="Du C.H."/>
            <person name="Zhou Y.H."/>
            <person name="Cheng J.X."/>
            <person name="Dai P.F."/>
            <person name="Guo W.B."/>
            <person name="Han X.H."/>
            <person name="Huang E.J."/>
            <person name="Li L.F."/>
            <person name="Wei W."/>
            <person name="Gao Y.C."/>
            <person name="Liu J.Z."/>
            <person name="Shao H.Z."/>
            <person name="Wang X."/>
            <person name="Wang C.C."/>
            <person name="Yang T.C."/>
            <person name="Huo Q.B."/>
            <person name="Li W."/>
            <person name="Chen H.Y."/>
            <person name="Chen S.E."/>
            <person name="Zhou L.G."/>
            <person name="Ni X.B."/>
            <person name="Tian J.H."/>
            <person name="Sheng Y."/>
            <person name="Liu T."/>
            <person name="Pan Y.S."/>
            <person name="Xia L.Y."/>
            <person name="Li J."/>
            <person name="Zhao F."/>
            <person name="Cao W.C."/>
        </authorList>
    </citation>
    <scope>NUCLEOTIDE SEQUENCE [LARGE SCALE GENOMIC DNA]</scope>
    <source>
        <strain evidence="1">Iper-2018</strain>
    </source>
</reference>
<protein>
    <submittedName>
        <fullName evidence="1">Uncharacterized protein</fullName>
    </submittedName>
</protein>
<sequence length="475" mass="51600">RGAAPPGPALTSPGCLVISTMDNTVEGENIWPSELETGEWETVLSLQDRARRLKGDAAAASTSQRMHGGGKSASNAPIKKKRPPAPRRKAPLPRLPASDYTIVCRPRGWNLNTFVPLHVSFDVAQTEDSARVNPTNNTLTLSTPDRQRAAAYASLQTLRIEGRDFEVASYVAAPDDSVRGVIYQAFDGSIPGRVHPNYFSRHEDPQPDLILGKLLPCPPVPSTSRDLLQLQESRPRSPTSAADAGENHPAPPEGELPTCKPVCIVCHGAHNTGSRNCNHRLVVRNQPKKKDDAVQPGGGHQSRSRARSSSMTRRGSKTRDRSSSFPPLMGAASKERKRSSSRGRSASRSKNKMSWPDPASQPYTARQRELKAQLQSRDQEVAALKKEMADMRRLVQTLQEQVHLTAMKPRASASPTCSASSSVSNAMDTNSRTPTKRPPSPQESAGPRRLAEASEVDTPQPTNAPSKLRSDINAL</sequence>
<comment type="caution">
    <text evidence="1">The sequence shown here is derived from an EMBL/GenBank/DDBJ whole genome shotgun (WGS) entry which is preliminary data.</text>
</comment>
<evidence type="ECO:0000313" key="2">
    <source>
        <dbReference type="Proteomes" id="UP000805193"/>
    </source>
</evidence>
<name>A0AC60PIK8_IXOPE</name>
<evidence type="ECO:0000313" key="1">
    <source>
        <dbReference type="EMBL" id="KAG0419936.1"/>
    </source>
</evidence>
<dbReference type="Proteomes" id="UP000805193">
    <property type="component" value="Unassembled WGS sequence"/>
</dbReference>
<gene>
    <name evidence="1" type="ORF">HPB47_003784</name>
</gene>
<accession>A0AC60PIK8</accession>